<reference evidence="2" key="1">
    <citation type="journal article" date="2019" name="Int. J. Syst. Evol. Microbiol.">
        <title>The Global Catalogue of Microorganisms (GCM) 10K type strain sequencing project: providing services to taxonomists for standard genome sequencing and annotation.</title>
        <authorList>
            <consortium name="The Broad Institute Genomics Platform"/>
            <consortium name="The Broad Institute Genome Sequencing Center for Infectious Disease"/>
            <person name="Wu L."/>
            <person name="Ma J."/>
        </authorList>
    </citation>
    <scope>NUCLEOTIDE SEQUENCE [LARGE SCALE GENOMIC DNA]</scope>
    <source>
        <strain evidence="2">CGMCC 4.7106</strain>
    </source>
</reference>
<dbReference type="EMBL" id="JBHSNW010000039">
    <property type="protein sequence ID" value="MFC5821798.1"/>
    <property type="molecule type" value="Genomic_DNA"/>
</dbReference>
<evidence type="ECO:0000313" key="1">
    <source>
        <dbReference type="EMBL" id="MFC5821798.1"/>
    </source>
</evidence>
<sequence>MAAAPAEIRTLSVPVQMLLDARVDGRKTGISASFDLCGRFSGIHTS</sequence>
<dbReference type="Proteomes" id="UP001596096">
    <property type="component" value="Unassembled WGS sequence"/>
</dbReference>
<accession>A0ABW1CAD9</accession>
<comment type="caution">
    <text evidence="1">The sequence shown here is derived from an EMBL/GenBank/DDBJ whole genome shotgun (WGS) entry which is preliminary data.</text>
</comment>
<gene>
    <name evidence="1" type="ORF">ACFPUY_42515</name>
</gene>
<protein>
    <submittedName>
        <fullName evidence="1">Uncharacterized protein</fullName>
    </submittedName>
</protein>
<proteinExistence type="predicted"/>
<keyword evidence="2" id="KW-1185">Reference proteome</keyword>
<dbReference type="RefSeq" id="WP_219550429.1">
    <property type="nucleotide sequence ID" value="NZ_JAHKRN010000059.1"/>
</dbReference>
<evidence type="ECO:0000313" key="2">
    <source>
        <dbReference type="Proteomes" id="UP001596096"/>
    </source>
</evidence>
<organism evidence="1 2">
    <name type="scientific">Nonomuraea harbinensis</name>
    <dbReference type="NCBI Taxonomy" id="1286938"/>
    <lineage>
        <taxon>Bacteria</taxon>
        <taxon>Bacillati</taxon>
        <taxon>Actinomycetota</taxon>
        <taxon>Actinomycetes</taxon>
        <taxon>Streptosporangiales</taxon>
        <taxon>Streptosporangiaceae</taxon>
        <taxon>Nonomuraea</taxon>
    </lineage>
</organism>
<name>A0ABW1CAD9_9ACTN</name>